<reference evidence="1" key="1">
    <citation type="submission" date="2021-01" db="EMBL/GenBank/DDBJ databases">
        <authorList>
            <consortium name="Genoscope - CEA"/>
            <person name="William W."/>
        </authorList>
    </citation>
    <scope>NUCLEOTIDE SEQUENCE</scope>
</reference>
<accession>A0A8S1LW93</accession>
<gene>
    <name evidence="1" type="ORF">PSON_ATCC_30995.1.T0290095</name>
</gene>
<dbReference type="Proteomes" id="UP000692954">
    <property type="component" value="Unassembled WGS sequence"/>
</dbReference>
<evidence type="ECO:0000313" key="1">
    <source>
        <dbReference type="EMBL" id="CAD8072300.1"/>
    </source>
</evidence>
<sequence>MLKQQKSEFCDQKNIDVGQNHFDSFRQQYGRRRICDKIFFQKKCFNRKNKKVDCFCMSQIDLIIIPITLNQILQLQFLQNLLFKLLLQYNYSNQINSCQQELISSEIKELKEKSVYVNINLRLQGQQKIITHYRRVFIFIESKFVRFIRCIQINILKCQVVIELMAKMPITMNYELFFQNKLIIQVD</sequence>
<protein>
    <submittedName>
        <fullName evidence="1">Uncharacterized protein</fullName>
    </submittedName>
</protein>
<keyword evidence="2" id="KW-1185">Reference proteome</keyword>
<proteinExistence type="predicted"/>
<evidence type="ECO:0000313" key="2">
    <source>
        <dbReference type="Proteomes" id="UP000692954"/>
    </source>
</evidence>
<organism evidence="1 2">
    <name type="scientific">Paramecium sonneborni</name>
    <dbReference type="NCBI Taxonomy" id="65129"/>
    <lineage>
        <taxon>Eukaryota</taxon>
        <taxon>Sar</taxon>
        <taxon>Alveolata</taxon>
        <taxon>Ciliophora</taxon>
        <taxon>Intramacronucleata</taxon>
        <taxon>Oligohymenophorea</taxon>
        <taxon>Peniculida</taxon>
        <taxon>Parameciidae</taxon>
        <taxon>Paramecium</taxon>
    </lineage>
</organism>
<comment type="caution">
    <text evidence="1">The sequence shown here is derived from an EMBL/GenBank/DDBJ whole genome shotgun (WGS) entry which is preliminary data.</text>
</comment>
<dbReference type="EMBL" id="CAJJDN010000029">
    <property type="protein sequence ID" value="CAD8072300.1"/>
    <property type="molecule type" value="Genomic_DNA"/>
</dbReference>
<name>A0A8S1LW93_9CILI</name>
<dbReference type="AlphaFoldDB" id="A0A8S1LW93"/>